<protein>
    <submittedName>
        <fullName evidence="4">Nucleolar GTP-binding 1</fullName>
    </submittedName>
</protein>
<dbReference type="InterPro" id="IPR010674">
    <property type="entry name" value="NOG1_Rossman_fold_dom"/>
</dbReference>
<dbReference type="Proteomes" id="UP000000674">
    <property type="component" value="Chromosome"/>
</dbReference>
<name>A0B5U0_METTP</name>
<dbReference type="CDD" id="cd01897">
    <property type="entry name" value="NOG"/>
    <property type="match status" value="1"/>
</dbReference>
<dbReference type="PROSITE" id="PS51710">
    <property type="entry name" value="G_OBG"/>
    <property type="match status" value="1"/>
</dbReference>
<dbReference type="InterPro" id="IPR027417">
    <property type="entry name" value="P-loop_NTPase"/>
</dbReference>
<dbReference type="SUPFAM" id="SSF52540">
    <property type="entry name" value="P-loop containing nucleoside triphosphate hydrolases"/>
    <property type="match status" value="1"/>
</dbReference>
<dbReference type="KEGG" id="mtp:Mthe_0267"/>
<dbReference type="Gene3D" id="1.20.120.1190">
    <property type="match status" value="1"/>
</dbReference>
<dbReference type="HOGENOM" id="CLU_011784_0_0_2"/>
<dbReference type="AlphaFoldDB" id="A0B5U0"/>
<dbReference type="PANTHER" id="PTHR45759">
    <property type="entry name" value="NUCLEOLAR GTP-BINDING PROTEIN 1"/>
    <property type="match status" value="1"/>
</dbReference>
<dbReference type="Gene3D" id="3.40.50.300">
    <property type="entry name" value="P-loop containing nucleotide triphosphate hydrolases"/>
    <property type="match status" value="1"/>
</dbReference>
<evidence type="ECO:0000256" key="2">
    <source>
        <dbReference type="ARBA" id="ARBA00023134"/>
    </source>
</evidence>
<dbReference type="PRINTS" id="PR00326">
    <property type="entry name" value="GTP1OBG"/>
</dbReference>
<evidence type="ECO:0000259" key="3">
    <source>
        <dbReference type="PROSITE" id="PS51710"/>
    </source>
</evidence>
<dbReference type="InterPro" id="IPR006073">
    <property type="entry name" value="GTP-bd"/>
</dbReference>
<sequence>MFERLSTVPDAQELLERAFRRGSKAVKAAGDDAAFVGTAGGVLATALSSIVRRFPTFEKLPEFYYDLVDAVVGVDQLRISLSRVGWAAKQIRRISREYMRSPRGAGERRSALGRMASVVKSIDEDLAFLNEASARLREIPGIDPSLPTIIIAGYPNVGKSSFLAMVTRARPEIASYPFTTQGLIVGHITMKDKRYQILDTPGLLDRPLSERNEIERQAIAAMRHLRGVVLFLIDPTGHCGYPLDAQHRLLEEIKSWLELPVVVAYNKSDIPSDHPRDGIRISTLTGDGVQETLEICLSIMSAESRL</sequence>
<evidence type="ECO:0000256" key="1">
    <source>
        <dbReference type="ARBA" id="ARBA00022741"/>
    </source>
</evidence>
<keyword evidence="1" id="KW-0547">Nucleotide-binding</keyword>
<dbReference type="InterPro" id="IPR031167">
    <property type="entry name" value="G_OBG"/>
</dbReference>
<dbReference type="Pfam" id="PF06858">
    <property type="entry name" value="NOG1"/>
    <property type="match status" value="1"/>
</dbReference>
<dbReference type="InterPro" id="IPR041623">
    <property type="entry name" value="NOG1_N"/>
</dbReference>
<keyword evidence="2" id="KW-0342">GTP-binding</keyword>
<evidence type="ECO:0000313" key="4">
    <source>
        <dbReference type="EMBL" id="ABK14064.1"/>
    </source>
</evidence>
<accession>A0B5U0</accession>
<keyword evidence="5" id="KW-1185">Reference proteome</keyword>
<organism evidence="4 5">
    <name type="scientific">Methanothrix thermoacetophila (strain DSM 6194 / JCM 14653 / NBRC 101360 / PT)</name>
    <name type="common">Methanosaeta thermophila</name>
    <dbReference type="NCBI Taxonomy" id="349307"/>
    <lineage>
        <taxon>Archaea</taxon>
        <taxon>Methanobacteriati</taxon>
        <taxon>Methanobacteriota</taxon>
        <taxon>Stenosarchaea group</taxon>
        <taxon>Methanomicrobia</taxon>
        <taxon>Methanotrichales</taxon>
        <taxon>Methanotrichaceae</taxon>
        <taxon>Methanothrix</taxon>
    </lineage>
</organism>
<evidence type="ECO:0000313" key="5">
    <source>
        <dbReference type="Proteomes" id="UP000000674"/>
    </source>
</evidence>
<dbReference type="GO" id="GO:0005525">
    <property type="term" value="F:GTP binding"/>
    <property type="evidence" value="ECO:0007669"/>
    <property type="project" value="UniProtKB-KW"/>
</dbReference>
<feature type="domain" description="OBG-type G" evidence="3">
    <location>
        <begin position="147"/>
        <end position="306"/>
    </location>
</feature>
<dbReference type="EMBL" id="CP000477">
    <property type="protein sequence ID" value="ABK14064.1"/>
    <property type="molecule type" value="Genomic_DNA"/>
</dbReference>
<reference evidence="4 5" key="1">
    <citation type="submission" date="2006-10" db="EMBL/GenBank/DDBJ databases">
        <title>Complete sequence of Methanosaeta thermophila PT.</title>
        <authorList>
            <consortium name="US DOE Joint Genome Institute"/>
            <person name="Copeland A."/>
            <person name="Lucas S."/>
            <person name="Lapidus A."/>
            <person name="Barry K."/>
            <person name="Detter J.C."/>
            <person name="Glavina del Rio T."/>
            <person name="Hammon N."/>
            <person name="Israni S."/>
            <person name="Pitluck S."/>
            <person name="Chain P."/>
            <person name="Malfatti S."/>
            <person name="Shin M."/>
            <person name="Vergez L."/>
            <person name="Schmutz J."/>
            <person name="Larimer F."/>
            <person name="Land M."/>
            <person name="Hauser L."/>
            <person name="Kyrpides N."/>
            <person name="Kim E."/>
            <person name="Smith K.S."/>
            <person name="Ingram-Smith C."/>
            <person name="Richardson P."/>
        </authorList>
    </citation>
    <scope>NUCLEOTIDE SEQUENCE [LARGE SCALE GENOMIC DNA]</scope>
    <source>
        <strain evidence="5">DSM 6194 / JCM 14653 / NBRC 101360 / PT</strain>
    </source>
</reference>
<dbReference type="STRING" id="349307.Mthe_0267"/>
<dbReference type="Pfam" id="PF17835">
    <property type="entry name" value="NOG1_N"/>
    <property type="match status" value="1"/>
</dbReference>
<gene>
    <name evidence="4" type="ordered locus">Mthe_0267</name>
</gene>
<proteinExistence type="predicted"/>
<dbReference type="OrthoDB" id="147673at2157"/>